<dbReference type="KEGG" id="cten:18249425"/>
<evidence type="ECO:0000313" key="1">
    <source>
        <dbReference type="EMBL" id="EGV63717.1"/>
    </source>
</evidence>
<dbReference type="eggNOG" id="ENOG502QSJX">
    <property type="taxonomic scope" value="Eukaryota"/>
</dbReference>
<dbReference type="PANTHER" id="PTHR41677:SF1">
    <property type="entry name" value="FE2OG DIOXYGENASE DOMAIN-CONTAINING PROTEIN"/>
    <property type="match status" value="1"/>
</dbReference>
<dbReference type="HOGENOM" id="CLU_045155_1_0_1"/>
<dbReference type="Proteomes" id="UP000000707">
    <property type="component" value="Unassembled WGS sequence"/>
</dbReference>
<dbReference type="STRING" id="590646.G3B3S2"/>
<dbReference type="OrthoDB" id="10256055at2759"/>
<dbReference type="RefSeq" id="XP_006686031.1">
    <property type="nucleotide sequence ID" value="XM_006685968.1"/>
</dbReference>
<proteinExistence type="predicted"/>
<sequence length="373" mass="42980">MESPLTEDVLNGSPSLKIPSETINKEIAEFLDSLESQPKFNPNIKFDPNEHILYKDEDYDTFRKLTLQDLGIHKTHVPRVSDLAVTDPFPLFTKEACDMMKWESFQLKCLDKYGRLPKLARGFTSLDFQICGYINHAPFTKAAWTHPRTQEILNNIAGINLKIMFDYEIAHINASLINKDFPVGQKMGEEADMATIYDWHYDSNSFVIVLMLSTNDDMIGGKTGLIDGNERVISISEPKVGYACLLQGRVVRHVATKPVTNHERISSVVGYIPESVEITDTTVLTSFKPSVLPRSIHDEYYPAWCEYRFSRLEEMLKHKKEQLKRKEGHFDQKDVIAFCKQLEDYVLKTYNEFELYDNPPYPPKIYSTPYNDL</sequence>
<dbReference type="GeneID" id="18249425"/>
<organism evidence="2">
    <name type="scientific">Candida tenuis (strain ATCC 10573 / BCRC 21748 / CBS 615 / JCM 9827 / NBRC 10315 / NRRL Y-1498 / VKM Y-70)</name>
    <name type="common">Yeast</name>
    <name type="synonym">Yamadazyma tenuis</name>
    <dbReference type="NCBI Taxonomy" id="590646"/>
    <lineage>
        <taxon>Eukaryota</taxon>
        <taxon>Fungi</taxon>
        <taxon>Dikarya</taxon>
        <taxon>Ascomycota</taxon>
        <taxon>Saccharomycotina</taxon>
        <taxon>Pichiomycetes</taxon>
        <taxon>Debaryomycetaceae</taxon>
        <taxon>Yamadazyma</taxon>
    </lineage>
</organism>
<gene>
    <name evidence="1" type="ORF">CANTEDRAFT_130139</name>
</gene>
<accession>G3B3S2</accession>
<protein>
    <recommendedName>
        <fullName evidence="3">Fe2OG dioxygenase domain-containing protein</fullName>
    </recommendedName>
</protein>
<dbReference type="AlphaFoldDB" id="G3B3S2"/>
<evidence type="ECO:0000313" key="2">
    <source>
        <dbReference type="Proteomes" id="UP000000707"/>
    </source>
</evidence>
<evidence type="ECO:0008006" key="3">
    <source>
        <dbReference type="Google" id="ProtNLM"/>
    </source>
</evidence>
<dbReference type="EMBL" id="GL996521">
    <property type="protein sequence ID" value="EGV63717.1"/>
    <property type="molecule type" value="Genomic_DNA"/>
</dbReference>
<keyword evidence="2" id="KW-1185">Reference proteome</keyword>
<dbReference type="PANTHER" id="PTHR41677">
    <property type="entry name" value="YALI0B19030P"/>
    <property type="match status" value="1"/>
</dbReference>
<name>G3B3S2_CANTC</name>
<reference evidence="1 2" key="1">
    <citation type="journal article" date="2011" name="Proc. Natl. Acad. Sci. U.S.A.">
        <title>Comparative genomics of xylose-fermenting fungi for enhanced biofuel production.</title>
        <authorList>
            <person name="Wohlbach D.J."/>
            <person name="Kuo A."/>
            <person name="Sato T.K."/>
            <person name="Potts K.M."/>
            <person name="Salamov A.A."/>
            <person name="LaButti K.M."/>
            <person name="Sun H."/>
            <person name="Clum A."/>
            <person name="Pangilinan J.L."/>
            <person name="Lindquist E.A."/>
            <person name="Lucas S."/>
            <person name="Lapidus A."/>
            <person name="Jin M."/>
            <person name="Gunawan C."/>
            <person name="Balan V."/>
            <person name="Dale B.E."/>
            <person name="Jeffries T.W."/>
            <person name="Zinkel R."/>
            <person name="Barry K.W."/>
            <person name="Grigoriev I.V."/>
            <person name="Gasch A.P."/>
        </authorList>
    </citation>
    <scope>NUCLEOTIDE SEQUENCE [LARGE SCALE GENOMIC DNA]</scope>
    <source>
        <strain evidence="2">ATCC 10573 / BCRC 21748 / CBS 615 / JCM 9827 / NBRC 10315 / NRRL Y-1498 / VKM Y-70</strain>
    </source>
</reference>